<proteinExistence type="predicted"/>
<organism evidence="1">
    <name type="scientific">uncultured marine thaumarchaeote AD1000_44_E12</name>
    <dbReference type="NCBI Taxonomy" id="1455918"/>
    <lineage>
        <taxon>Archaea</taxon>
        <taxon>Nitrososphaerota</taxon>
        <taxon>environmental samples</taxon>
    </lineage>
</organism>
<accession>A0A075FRG6</accession>
<reference evidence="1" key="1">
    <citation type="journal article" date="2014" name="Genome Biol. Evol.">
        <title>Pangenome evidence for extensive interdomain horizontal transfer affecting lineage core and shell genes in uncultured planktonic thaumarchaeota and euryarchaeota.</title>
        <authorList>
            <person name="Deschamps P."/>
            <person name="Zivanovic Y."/>
            <person name="Moreira D."/>
            <person name="Rodriguez-Valera F."/>
            <person name="Lopez-Garcia P."/>
        </authorList>
    </citation>
    <scope>NUCLEOTIDE SEQUENCE</scope>
</reference>
<protein>
    <submittedName>
        <fullName evidence="1">Uncharacterized protein</fullName>
    </submittedName>
</protein>
<name>A0A075FRG6_9ARCH</name>
<evidence type="ECO:0000313" key="1">
    <source>
        <dbReference type="EMBL" id="AIE94260.1"/>
    </source>
</evidence>
<sequence>MRLKNIEGYSTIILVSNLAGKAGAGIGPIVSRICKHEQKIYCLLL</sequence>
<dbReference type="AlphaFoldDB" id="A0A075FRG6"/>
<dbReference type="EMBL" id="KF900419">
    <property type="protein sequence ID" value="AIE94260.1"/>
    <property type="molecule type" value="Genomic_DNA"/>
</dbReference>